<dbReference type="RefSeq" id="WP_194846929.1">
    <property type="nucleotide sequence ID" value="NZ_JAAEJV010000002.1"/>
</dbReference>
<accession>A0ABS0AWZ5</accession>
<protein>
    <submittedName>
        <fullName evidence="1">Uncharacterized protein</fullName>
    </submittedName>
</protein>
<dbReference type="Proteomes" id="UP001194714">
    <property type="component" value="Unassembled WGS sequence"/>
</dbReference>
<dbReference type="EMBL" id="JAAEJV010000002">
    <property type="protein sequence ID" value="MBF5058648.1"/>
    <property type="molecule type" value="Genomic_DNA"/>
</dbReference>
<comment type="caution">
    <text evidence="1">The sequence shown here is derived from an EMBL/GenBank/DDBJ whole genome shotgun (WGS) entry which is preliminary data.</text>
</comment>
<organism evidence="1 2">
    <name type="scientific">Candidatus Neptunichlamydia vexilliferae</name>
    <dbReference type="NCBI Taxonomy" id="1651774"/>
    <lineage>
        <taxon>Bacteria</taxon>
        <taxon>Pseudomonadati</taxon>
        <taxon>Chlamydiota</taxon>
        <taxon>Chlamydiia</taxon>
        <taxon>Parachlamydiales</taxon>
        <taxon>Simkaniaceae</taxon>
        <taxon>Candidatus Neptunichlamydia</taxon>
    </lineage>
</organism>
<evidence type="ECO:0000313" key="1">
    <source>
        <dbReference type="EMBL" id="MBF5058648.1"/>
    </source>
</evidence>
<keyword evidence="2" id="KW-1185">Reference proteome</keyword>
<reference evidence="1 2" key="1">
    <citation type="submission" date="2020-01" db="EMBL/GenBank/DDBJ databases">
        <title>Draft genome sequence of Cand. Neptunochlamydia vexilliferae K9.</title>
        <authorList>
            <person name="Schulz F."/>
            <person name="Koestlbacher S."/>
            <person name="Wascher F."/>
            <person name="Pizzetti I."/>
            <person name="Horn M."/>
        </authorList>
    </citation>
    <scope>NUCLEOTIDE SEQUENCE [LARGE SCALE GENOMIC DNA]</scope>
    <source>
        <strain evidence="1 2">K9</strain>
    </source>
</reference>
<evidence type="ECO:0000313" key="2">
    <source>
        <dbReference type="Proteomes" id="UP001194714"/>
    </source>
</evidence>
<name>A0ABS0AWZ5_9BACT</name>
<proteinExistence type="predicted"/>
<gene>
    <name evidence="1" type="ORF">NEPTK9_000145</name>
</gene>
<sequence length="103" mass="12259">MLELELDELLELEEEDELLRELRVFFCFSEFKQLLSFVFFDIRSLGINCCDTSSVELELEIAITYLPFLRSLKRLEFNIVLRIFKGLFLGWDSFLIDMGSAFW</sequence>